<organism evidence="1">
    <name type="scientific">Anguilla anguilla</name>
    <name type="common">European freshwater eel</name>
    <name type="synonym">Muraena anguilla</name>
    <dbReference type="NCBI Taxonomy" id="7936"/>
    <lineage>
        <taxon>Eukaryota</taxon>
        <taxon>Metazoa</taxon>
        <taxon>Chordata</taxon>
        <taxon>Craniata</taxon>
        <taxon>Vertebrata</taxon>
        <taxon>Euteleostomi</taxon>
        <taxon>Actinopterygii</taxon>
        <taxon>Neopterygii</taxon>
        <taxon>Teleostei</taxon>
        <taxon>Anguilliformes</taxon>
        <taxon>Anguillidae</taxon>
        <taxon>Anguilla</taxon>
    </lineage>
</organism>
<reference evidence="1" key="2">
    <citation type="journal article" date="2015" name="Fish Shellfish Immunol.">
        <title>Early steps in the European eel (Anguilla anguilla)-Vibrio vulnificus interaction in the gills: Role of the RtxA13 toxin.</title>
        <authorList>
            <person name="Callol A."/>
            <person name="Pajuelo D."/>
            <person name="Ebbesson L."/>
            <person name="Teles M."/>
            <person name="MacKenzie S."/>
            <person name="Amaro C."/>
        </authorList>
    </citation>
    <scope>NUCLEOTIDE SEQUENCE</scope>
</reference>
<evidence type="ECO:0000313" key="1">
    <source>
        <dbReference type="EMBL" id="JAI08439.1"/>
    </source>
</evidence>
<dbReference type="AlphaFoldDB" id="A0A0E9Y2P4"/>
<name>A0A0E9Y2P4_ANGAN</name>
<sequence length="16" mass="1905">MGSLKIFLQQTYILHL</sequence>
<reference evidence="1" key="1">
    <citation type="submission" date="2014-11" db="EMBL/GenBank/DDBJ databases">
        <authorList>
            <person name="Amaro Gonzalez C."/>
        </authorList>
    </citation>
    <scope>NUCLEOTIDE SEQUENCE</scope>
</reference>
<accession>A0A0E9Y2P4</accession>
<protein>
    <submittedName>
        <fullName evidence="1">Uncharacterized protein</fullName>
    </submittedName>
</protein>
<proteinExistence type="predicted"/>
<dbReference type="EMBL" id="GBXM01000139">
    <property type="protein sequence ID" value="JAI08439.1"/>
    <property type="molecule type" value="Transcribed_RNA"/>
</dbReference>